<dbReference type="GeneID" id="37203167"/>
<keyword evidence="3" id="KW-1185">Reference proteome</keyword>
<dbReference type="VEuPathDB" id="FungiDB:BO97DRAFT_449711"/>
<evidence type="ECO:0000256" key="1">
    <source>
        <dbReference type="SAM" id="MobiDB-lite"/>
    </source>
</evidence>
<proteinExistence type="predicted"/>
<dbReference type="OrthoDB" id="5295250at2759"/>
<reference evidence="2 3" key="1">
    <citation type="submission" date="2018-02" db="EMBL/GenBank/DDBJ databases">
        <title>The genomes of Aspergillus section Nigri reveals drivers in fungal speciation.</title>
        <authorList>
            <consortium name="DOE Joint Genome Institute"/>
            <person name="Vesth T.C."/>
            <person name="Nybo J."/>
            <person name="Theobald S."/>
            <person name="Brandl J."/>
            <person name="Frisvad J.C."/>
            <person name="Nielsen K.F."/>
            <person name="Lyhne E.K."/>
            <person name="Kogle M.E."/>
            <person name="Kuo A."/>
            <person name="Riley R."/>
            <person name="Clum A."/>
            <person name="Nolan M."/>
            <person name="Lipzen A."/>
            <person name="Salamov A."/>
            <person name="Henrissat B."/>
            <person name="Wiebenga A."/>
            <person name="De vries R.P."/>
            <person name="Grigoriev I.V."/>
            <person name="Mortensen U.H."/>
            <person name="Andersen M.R."/>
            <person name="Baker S.E."/>
        </authorList>
    </citation>
    <scope>NUCLEOTIDE SEQUENCE [LARGE SCALE GENOMIC DNA]</scope>
    <source>
        <strain evidence="2 3">CBS 101889</strain>
    </source>
</reference>
<name>A0A395I0P2_ASPHC</name>
<evidence type="ECO:0000313" key="2">
    <source>
        <dbReference type="EMBL" id="RAL13640.1"/>
    </source>
</evidence>
<accession>A0A395I0P2</accession>
<organism evidence="2 3">
    <name type="scientific">Aspergillus homomorphus (strain CBS 101889)</name>
    <dbReference type="NCBI Taxonomy" id="1450537"/>
    <lineage>
        <taxon>Eukaryota</taxon>
        <taxon>Fungi</taxon>
        <taxon>Dikarya</taxon>
        <taxon>Ascomycota</taxon>
        <taxon>Pezizomycotina</taxon>
        <taxon>Eurotiomycetes</taxon>
        <taxon>Eurotiomycetidae</taxon>
        <taxon>Eurotiales</taxon>
        <taxon>Aspergillaceae</taxon>
        <taxon>Aspergillus</taxon>
        <taxon>Aspergillus subgen. Circumdati</taxon>
    </lineage>
</organism>
<dbReference type="RefSeq" id="XP_025552794.1">
    <property type="nucleotide sequence ID" value="XM_025698878.1"/>
</dbReference>
<evidence type="ECO:0000313" key="3">
    <source>
        <dbReference type="Proteomes" id="UP000248961"/>
    </source>
</evidence>
<feature type="region of interest" description="Disordered" evidence="1">
    <location>
        <begin position="118"/>
        <end position="141"/>
    </location>
</feature>
<dbReference type="Proteomes" id="UP000248961">
    <property type="component" value="Unassembled WGS sequence"/>
</dbReference>
<dbReference type="EMBL" id="KZ824278">
    <property type="protein sequence ID" value="RAL13640.1"/>
    <property type="molecule type" value="Genomic_DNA"/>
</dbReference>
<dbReference type="AlphaFoldDB" id="A0A395I0P2"/>
<evidence type="ECO:0008006" key="4">
    <source>
        <dbReference type="Google" id="ProtNLM"/>
    </source>
</evidence>
<protein>
    <recommendedName>
        <fullName evidence="4">F-box domain-containing protein</fullName>
    </recommendedName>
</protein>
<gene>
    <name evidence="2" type="ORF">BO97DRAFT_449711</name>
</gene>
<sequence length="467" mass="53739">MSLDSHPPNDATTAQQIICLFNCLSTNSARRAAYHGILDQLNSPEWCDVRARMAQRTFQKDILGESLPEVALQIVQYLRVTDLHVLQRWTNKFSTKLTAADFRRYAQRKLRLERGQPAHEPLSFDPVTPGTARDDGPNYYRPPTPDTLAYADGRCAWLRSSDVIVVHDIRKATRQQFCTENRDRFRLLGLSECVIAAVSIRAFCHVWDLETQEHAWFRLPSSSLTGFAVRSSIVAVAYNSTKTIKPENRVNIESIMYWDMRSRTAHAIENVPNVVLLDLQPATKTLIIVHVEREETYQVCVRKYIMDGQGHAHIQRSYALPAVHRDWTLETVSRTWDSNHHRFAVFFIQSPLAKAPRRLFQWVIATYDPQTDGIGLHEFTWNDRPKYFLRAAAVDHNLLYYLREDHGTQAIWISDPSAHPPHRAAKAMDPSCRGKEGILLGDQEYVLLLHQMEAKVWPFRDDTLVNN</sequence>